<sequence>KTKHGLFCHKAFEQISLQKYPTVYVSTLIRHDSINFQCMKVHAFNDVCSQIRYFPSLHSIAICGNSFKTMVVVALPKPTETDVSKEFYNSEAIFDFFTCVEYAPAVAQLVTGGTDGSLRVWFPNNTSCIETLKGHDKPITNLMYNTKDQMLISLSEDKNVRVWSEVGWLCRQILANSDITKCLGEGTDPLCCVLYHSFFRRVISCCQKGEVTVWDILTGNAVVQFEVTSSNTNGRTFMSFDEQQQSLITVCQDGKLRRWNFSNGKELGVHPVTVQKYVTAIVCIKDRVFVSGRDSKVIFDLDIEGYESRLLKHEDSGREGIKSSKPSHHVQQPRPSVPVTGIGSNFTIYKPNKVQIW</sequence>
<name>A0A671WUW0_SPAAU</name>
<dbReference type="Pfam" id="PF00400">
    <property type="entry name" value="WD40"/>
    <property type="match status" value="2"/>
</dbReference>
<evidence type="ECO:0000313" key="5">
    <source>
        <dbReference type="Proteomes" id="UP000472265"/>
    </source>
</evidence>
<dbReference type="SUPFAM" id="SSF50978">
    <property type="entry name" value="WD40 repeat-like"/>
    <property type="match status" value="1"/>
</dbReference>
<keyword evidence="1" id="KW-0677">Repeat</keyword>
<dbReference type="InterPro" id="IPR036322">
    <property type="entry name" value="WD40_repeat_dom_sf"/>
</dbReference>
<dbReference type="InterPro" id="IPR015943">
    <property type="entry name" value="WD40/YVTN_repeat-like_dom_sf"/>
</dbReference>
<dbReference type="SMART" id="SM00320">
    <property type="entry name" value="WD40"/>
    <property type="match status" value="4"/>
</dbReference>
<organism evidence="4 5">
    <name type="scientific">Sparus aurata</name>
    <name type="common">Gilthead sea bream</name>
    <dbReference type="NCBI Taxonomy" id="8175"/>
    <lineage>
        <taxon>Eukaryota</taxon>
        <taxon>Metazoa</taxon>
        <taxon>Chordata</taxon>
        <taxon>Craniata</taxon>
        <taxon>Vertebrata</taxon>
        <taxon>Euteleostomi</taxon>
        <taxon>Actinopterygii</taxon>
        <taxon>Neopterygii</taxon>
        <taxon>Teleostei</taxon>
        <taxon>Neoteleostei</taxon>
        <taxon>Acanthomorphata</taxon>
        <taxon>Eupercaria</taxon>
        <taxon>Spariformes</taxon>
        <taxon>Sparidae</taxon>
        <taxon>Sparus</taxon>
    </lineage>
</organism>
<dbReference type="PROSITE" id="PS50082">
    <property type="entry name" value="WD_REPEATS_2"/>
    <property type="match status" value="2"/>
</dbReference>
<keyword evidence="2" id="KW-0853">WD repeat</keyword>
<dbReference type="AlphaFoldDB" id="A0A671WUW0"/>
<keyword evidence="5" id="KW-1185">Reference proteome</keyword>
<dbReference type="Gene3D" id="2.130.10.10">
    <property type="entry name" value="YVTN repeat-like/Quinoprotein amine dehydrogenase"/>
    <property type="match status" value="2"/>
</dbReference>
<dbReference type="Proteomes" id="UP000472265">
    <property type="component" value="Chromosome 2"/>
</dbReference>
<dbReference type="PANTHER" id="PTHR44324">
    <property type="entry name" value="WD40 REPEAT DOMAIN 95"/>
    <property type="match status" value="1"/>
</dbReference>
<evidence type="ECO:0000313" key="4">
    <source>
        <dbReference type="Ensembl" id="ENSSAUP00010042739.1"/>
    </source>
</evidence>
<dbReference type="PROSITE" id="PS50294">
    <property type="entry name" value="WD_REPEATS_REGION"/>
    <property type="match status" value="1"/>
</dbReference>
<dbReference type="Ensembl" id="ENSSAUT00010044979.1">
    <property type="protein sequence ID" value="ENSSAUP00010042739.1"/>
    <property type="gene ID" value="ENSSAUG00010017949.1"/>
</dbReference>
<feature type="repeat" description="WD" evidence="2">
    <location>
        <begin position="132"/>
        <end position="164"/>
    </location>
</feature>
<dbReference type="PANTHER" id="PTHR44324:SF4">
    <property type="entry name" value="WD40 REPEAT DOMAIN 95"/>
    <property type="match status" value="1"/>
</dbReference>
<accession>A0A671WUW0</accession>
<dbReference type="InParanoid" id="A0A671WUW0"/>
<dbReference type="InterPro" id="IPR001680">
    <property type="entry name" value="WD40_rpt"/>
</dbReference>
<evidence type="ECO:0000256" key="1">
    <source>
        <dbReference type="ARBA" id="ARBA00022737"/>
    </source>
</evidence>
<reference evidence="4" key="3">
    <citation type="submission" date="2025-09" db="UniProtKB">
        <authorList>
            <consortium name="Ensembl"/>
        </authorList>
    </citation>
    <scope>IDENTIFICATION</scope>
</reference>
<evidence type="ECO:0000256" key="3">
    <source>
        <dbReference type="SAM" id="MobiDB-lite"/>
    </source>
</evidence>
<gene>
    <name evidence="4" type="primary">LOC115573309</name>
</gene>
<protein>
    <submittedName>
        <fullName evidence="4">Uncharacterized protein</fullName>
    </submittedName>
</protein>
<reference evidence="4" key="1">
    <citation type="submission" date="2021-04" db="EMBL/GenBank/DDBJ databases">
        <authorList>
            <consortium name="Wellcome Sanger Institute Data Sharing"/>
        </authorList>
    </citation>
    <scope>NUCLEOTIDE SEQUENCE [LARGE SCALE GENOMIC DNA]</scope>
</reference>
<dbReference type="InterPro" id="IPR051242">
    <property type="entry name" value="WD-EF-hand_domain"/>
</dbReference>
<feature type="repeat" description="WD" evidence="2">
    <location>
        <begin position="98"/>
        <end position="121"/>
    </location>
</feature>
<feature type="region of interest" description="Disordered" evidence="3">
    <location>
        <begin position="315"/>
        <end position="341"/>
    </location>
</feature>
<reference evidence="4" key="2">
    <citation type="submission" date="2025-08" db="UniProtKB">
        <authorList>
            <consortium name="Ensembl"/>
        </authorList>
    </citation>
    <scope>IDENTIFICATION</scope>
</reference>
<evidence type="ECO:0000256" key="2">
    <source>
        <dbReference type="PROSITE-ProRule" id="PRU00221"/>
    </source>
</evidence>
<dbReference type="GeneTree" id="ENSGT00940000175819"/>
<proteinExistence type="predicted"/>